<dbReference type="EMBL" id="AWUE01017791">
    <property type="protein sequence ID" value="OMO84868.1"/>
    <property type="molecule type" value="Genomic_DNA"/>
</dbReference>
<protein>
    <submittedName>
        <fullName evidence="1">Uncharacterized protein</fullName>
    </submittedName>
</protein>
<evidence type="ECO:0000313" key="1">
    <source>
        <dbReference type="EMBL" id="OMO84868.1"/>
    </source>
</evidence>
<keyword evidence="2" id="KW-1185">Reference proteome</keyword>
<gene>
    <name evidence="1" type="ORF">COLO4_21810</name>
</gene>
<proteinExistence type="predicted"/>
<comment type="caution">
    <text evidence="1">The sequence shown here is derived from an EMBL/GenBank/DDBJ whole genome shotgun (WGS) entry which is preliminary data.</text>
</comment>
<sequence>MASYKVIVVQDYSGVRTRGGGQDGDTLVGEFADRGKSGRVGTNHRYRGFFNGERG</sequence>
<reference evidence="2" key="1">
    <citation type="submission" date="2013-09" db="EMBL/GenBank/DDBJ databases">
        <title>Corchorus olitorius genome sequencing.</title>
        <authorList>
            <person name="Alam M."/>
            <person name="Haque M.S."/>
            <person name="Islam M.S."/>
            <person name="Emdad E.M."/>
            <person name="Islam M.M."/>
            <person name="Ahmed B."/>
            <person name="Halim A."/>
            <person name="Hossen Q.M.M."/>
            <person name="Hossain M.Z."/>
            <person name="Ahmed R."/>
            <person name="Khan M.M."/>
            <person name="Islam R."/>
            <person name="Rashid M.M."/>
            <person name="Khan S.A."/>
            <person name="Rahman M.S."/>
            <person name="Alam M."/>
            <person name="Yahiya A.S."/>
            <person name="Khan M.S."/>
            <person name="Azam M.S."/>
            <person name="Haque T."/>
            <person name="Lashkar M.Z.H."/>
            <person name="Akhand A.I."/>
            <person name="Morshed G."/>
            <person name="Roy S."/>
            <person name="Uddin K.S."/>
            <person name="Rabeya T."/>
            <person name="Hossain A.S."/>
            <person name="Chowdhury A."/>
            <person name="Snigdha A.R."/>
            <person name="Mortoza M.S."/>
            <person name="Matin S.A."/>
            <person name="Hoque S.M.E."/>
            <person name="Islam M.K."/>
            <person name="Roy D.K."/>
            <person name="Haider R."/>
            <person name="Moosa M.M."/>
            <person name="Elias S.M."/>
            <person name="Hasan A.M."/>
            <person name="Jahan S."/>
            <person name="Shafiuddin M."/>
            <person name="Mahmood N."/>
            <person name="Shommy N.S."/>
        </authorList>
    </citation>
    <scope>NUCLEOTIDE SEQUENCE [LARGE SCALE GENOMIC DNA]</scope>
    <source>
        <strain evidence="2">cv. O-4</strain>
    </source>
</reference>
<accession>A0A1R3IQK5</accession>
<dbReference type="Proteomes" id="UP000187203">
    <property type="component" value="Unassembled WGS sequence"/>
</dbReference>
<name>A0A1R3IQK5_9ROSI</name>
<evidence type="ECO:0000313" key="2">
    <source>
        <dbReference type="Proteomes" id="UP000187203"/>
    </source>
</evidence>
<dbReference type="AlphaFoldDB" id="A0A1R3IQK5"/>
<organism evidence="1 2">
    <name type="scientific">Corchorus olitorius</name>
    <dbReference type="NCBI Taxonomy" id="93759"/>
    <lineage>
        <taxon>Eukaryota</taxon>
        <taxon>Viridiplantae</taxon>
        <taxon>Streptophyta</taxon>
        <taxon>Embryophyta</taxon>
        <taxon>Tracheophyta</taxon>
        <taxon>Spermatophyta</taxon>
        <taxon>Magnoliopsida</taxon>
        <taxon>eudicotyledons</taxon>
        <taxon>Gunneridae</taxon>
        <taxon>Pentapetalae</taxon>
        <taxon>rosids</taxon>
        <taxon>malvids</taxon>
        <taxon>Malvales</taxon>
        <taxon>Malvaceae</taxon>
        <taxon>Grewioideae</taxon>
        <taxon>Apeibeae</taxon>
        <taxon>Corchorus</taxon>
    </lineage>
</organism>